<accession>A0A6C0M2R8</accession>
<sequence length="90" mass="10510">MPSEDSTEYYGWYSPALQQLRVSYPTKHKFNGKIMESPPYMYWTLRGNDHVKVLVTEVTHSCVPTPRQVKNGDTYVGRLGKYWGKSYVFI</sequence>
<dbReference type="AlphaFoldDB" id="A0A6C0M2R8"/>
<organism evidence="1">
    <name type="scientific">viral metagenome</name>
    <dbReference type="NCBI Taxonomy" id="1070528"/>
    <lineage>
        <taxon>unclassified sequences</taxon>
        <taxon>metagenomes</taxon>
        <taxon>organismal metagenomes</taxon>
    </lineage>
</organism>
<reference evidence="1" key="1">
    <citation type="journal article" date="2020" name="Nature">
        <title>Giant virus diversity and host interactions through global metagenomics.</title>
        <authorList>
            <person name="Schulz F."/>
            <person name="Roux S."/>
            <person name="Paez-Espino D."/>
            <person name="Jungbluth S."/>
            <person name="Walsh D.A."/>
            <person name="Denef V.J."/>
            <person name="McMahon K.D."/>
            <person name="Konstantinidis K.T."/>
            <person name="Eloe-Fadrosh E.A."/>
            <person name="Kyrpides N.C."/>
            <person name="Woyke T."/>
        </authorList>
    </citation>
    <scope>NUCLEOTIDE SEQUENCE</scope>
    <source>
        <strain evidence="1">GVMAG-S-1035124-57</strain>
    </source>
</reference>
<name>A0A6C0M2R8_9ZZZZ</name>
<protein>
    <submittedName>
        <fullName evidence="1">Uncharacterized protein</fullName>
    </submittedName>
</protein>
<evidence type="ECO:0000313" key="1">
    <source>
        <dbReference type="EMBL" id="QHU36783.1"/>
    </source>
</evidence>
<dbReference type="EMBL" id="MN740631">
    <property type="protein sequence ID" value="QHU36783.1"/>
    <property type="molecule type" value="Genomic_DNA"/>
</dbReference>
<proteinExistence type="predicted"/>